<dbReference type="OrthoDB" id="3235892at2"/>
<organism evidence="4 5">
    <name type="scientific">Cohnella luojiensis</name>
    <dbReference type="NCBI Taxonomy" id="652876"/>
    <lineage>
        <taxon>Bacteria</taxon>
        <taxon>Bacillati</taxon>
        <taxon>Bacillota</taxon>
        <taxon>Bacilli</taxon>
        <taxon>Bacillales</taxon>
        <taxon>Paenibacillaceae</taxon>
        <taxon>Cohnella</taxon>
    </lineage>
</organism>
<name>A0A4Y8LXL8_9BACL</name>
<feature type="chain" id="PRO_5039620719" evidence="3">
    <location>
        <begin position="20"/>
        <end position="560"/>
    </location>
</feature>
<sequence length="560" mass="63621">MKKMWNAVLAAAIAVGVTAGCSSGKNESEPSASGSASASESGSAAPEAAANLFGWTPPAETTVIDFYQGDRDNPDKVARNTEKIHRYILDNFNVDLKKTVYDVDPKERLNLMLASGDYPEVIVAMDGDNVSKWNAQGKIFDLAPLVDQYGPNIKKALGDKYKSYLDKDGKLLGIPRGWGLLPITDFSAHIRLDWYQEMGSPPIETPEDYYNVLKQMVAAHPTNAQGEKVYALSWNDQIKINNVMGIWGLKDGYKEDANHNLTHWVNTDEGMEAARYYNRFYREGLLDPDLFINKFDDWKIKFTNERIVGHIGLWWQSWDAGHEMWRTTLPDYKDNMRYVQIALKAPGAEKAYLSPKDTTGWNYTVLTDKVKNPEAIIKFFDFMMSPMGTRLMGWGVPNLEDSGWNYESGGVWSFNETQKQALLNGTFDYDHFEQLGGNAYWIVHGQGLLEDDGKSTAWYDQNFNGEDKWKKTMNDNLKDTIYDNTARRIVFAADNPFTLVNEQVEDMVTDGFAKAVISKTEEDFVSNFNELREKANKLGLHDLEKYRTEEYKKQLALLNE</sequence>
<reference evidence="4 5" key="1">
    <citation type="submission" date="2019-03" db="EMBL/GenBank/DDBJ databases">
        <title>Cohnella endophytica sp. nov., a novel endophytic bacterium isolated from bark of Sonneratia apetala.</title>
        <authorList>
            <person name="Tuo L."/>
        </authorList>
    </citation>
    <scope>NUCLEOTIDE SEQUENCE [LARGE SCALE GENOMIC DNA]</scope>
    <source>
        <strain evidence="4 5">CCTCC AB 208254</strain>
    </source>
</reference>
<evidence type="ECO:0000313" key="5">
    <source>
        <dbReference type="Proteomes" id="UP000297900"/>
    </source>
</evidence>
<dbReference type="InterPro" id="IPR050490">
    <property type="entry name" value="Bact_solute-bd_prot1"/>
</dbReference>
<accession>A0A4Y8LXL8</accession>
<keyword evidence="5" id="KW-1185">Reference proteome</keyword>
<gene>
    <name evidence="4" type="ORF">E2980_10420</name>
</gene>
<dbReference type="PANTHER" id="PTHR43649:SF33">
    <property type="entry name" value="POLYGALACTURONAN_RHAMNOGALACTURONAN-BINDING PROTEIN YTCQ"/>
    <property type="match status" value="1"/>
</dbReference>
<keyword evidence="1 3" id="KW-0732">Signal</keyword>
<dbReference type="PANTHER" id="PTHR43649">
    <property type="entry name" value="ARABINOSE-BINDING PROTEIN-RELATED"/>
    <property type="match status" value="1"/>
</dbReference>
<evidence type="ECO:0000313" key="4">
    <source>
        <dbReference type="EMBL" id="TFE26904.1"/>
    </source>
</evidence>
<proteinExistence type="predicted"/>
<evidence type="ECO:0000256" key="1">
    <source>
        <dbReference type="ARBA" id="ARBA00022729"/>
    </source>
</evidence>
<feature type="compositionally biased region" description="Low complexity" evidence="2">
    <location>
        <begin position="29"/>
        <end position="41"/>
    </location>
</feature>
<evidence type="ECO:0000256" key="2">
    <source>
        <dbReference type="SAM" id="MobiDB-lite"/>
    </source>
</evidence>
<dbReference type="SUPFAM" id="SSF53850">
    <property type="entry name" value="Periplasmic binding protein-like II"/>
    <property type="match status" value="1"/>
</dbReference>
<protein>
    <submittedName>
        <fullName evidence="4">Extracellular solute-binding protein</fullName>
    </submittedName>
</protein>
<comment type="caution">
    <text evidence="4">The sequence shown here is derived from an EMBL/GenBank/DDBJ whole genome shotgun (WGS) entry which is preliminary data.</text>
</comment>
<dbReference type="EMBL" id="SOMN01000011">
    <property type="protein sequence ID" value="TFE26904.1"/>
    <property type="molecule type" value="Genomic_DNA"/>
</dbReference>
<dbReference type="Gene3D" id="3.40.190.10">
    <property type="entry name" value="Periplasmic binding protein-like II"/>
    <property type="match status" value="2"/>
</dbReference>
<dbReference type="Proteomes" id="UP000297900">
    <property type="component" value="Unassembled WGS sequence"/>
</dbReference>
<dbReference type="PROSITE" id="PS51257">
    <property type="entry name" value="PROKAR_LIPOPROTEIN"/>
    <property type="match status" value="1"/>
</dbReference>
<feature type="region of interest" description="Disordered" evidence="2">
    <location>
        <begin position="21"/>
        <end position="41"/>
    </location>
</feature>
<dbReference type="AlphaFoldDB" id="A0A4Y8LXL8"/>
<evidence type="ECO:0000256" key="3">
    <source>
        <dbReference type="SAM" id="SignalP"/>
    </source>
</evidence>
<feature type="signal peptide" evidence="3">
    <location>
        <begin position="1"/>
        <end position="19"/>
    </location>
</feature>